<evidence type="ECO:0000313" key="2">
    <source>
        <dbReference type="Proteomes" id="UP001214441"/>
    </source>
</evidence>
<name>A0ABT6ZYA0_9ACTN</name>
<dbReference type="SUPFAM" id="SSF51445">
    <property type="entry name" value="(Trans)glycosidases"/>
    <property type="match status" value="1"/>
</dbReference>
<gene>
    <name evidence="1" type="ORF">NMN56_019110</name>
</gene>
<dbReference type="EMBL" id="JANCPR020000018">
    <property type="protein sequence ID" value="MDJ1134041.1"/>
    <property type="molecule type" value="Genomic_DNA"/>
</dbReference>
<organism evidence="1 2">
    <name type="scientific">Streptomyces iconiensis</name>
    <dbReference type="NCBI Taxonomy" id="1384038"/>
    <lineage>
        <taxon>Bacteria</taxon>
        <taxon>Bacillati</taxon>
        <taxon>Actinomycetota</taxon>
        <taxon>Actinomycetes</taxon>
        <taxon>Kitasatosporales</taxon>
        <taxon>Streptomycetaceae</taxon>
        <taxon>Streptomyces</taxon>
    </lineage>
</organism>
<accession>A0ABT6ZYA0</accession>
<proteinExistence type="predicted"/>
<dbReference type="InterPro" id="IPR017853">
    <property type="entry name" value="GH"/>
</dbReference>
<reference evidence="1 2" key="1">
    <citation type="submission" date="2023-05" db="EMBL/GenBank/DDBJ databases">
        <title>Streptantibioticus silvisoli sp. nov., acidotolerant actinomycetes 1 from pine litter.</title>
        <authorList>
            <person name="Swiecimska M."/>
            <person name="Golinska P."/>
            <person name="Sangal V."/>
            <person name="Wachnowicz B."/>
            <person name="Goodfellow M."/>
        </authorList>
    </citation>
    <scope>NUCLEOTIDE SEQUENCE [LARGE SCALE GENOMIC DNA]</scope>
    <source>
        <strain evidence="1 2">DSM 42109</strain>
    </source>
</reference>
<keyword evidence="2" id="KW-1185">Reference proteome</keyword>
<evidence type="ECO:0000313" key="1">
    <source>
        <dbReference type="EMBL" id="MDJ1134041.1"/>
    </source>
</evidence>
<dbReference type="RefSeq" id="WP_274041019.1">
    <property type="nucleotide sequence ID" value="NZ_JANCPR020000018.1"/>
</dbReference>
<sequence length="351" mass="40304">MRFSHLEGLSASWVRGFIPVPEADKGPAERQAAVATLLDASKQGYGTILSLKFPYQEEEFPRAGSRLMGAELTRVEKVLRAAMGKVDILTIGNEPFLESQNRGPALNAFYEHVAQHVIAYRKTHFKGHCRTRLYMGALNHLDDPEKQTESTERWLTFVHDTPQIEGVDIHPHVASLADSKKYLDHVVGRLRDDQKFLATEFSLVLLWEQHMADRIPARFAERYDDVDPETRVWQLLKAAVAHPFPQEKWNAFLALSPWFNENRHYLRDQVRQFRETGKLAVATYGVVQADAMVERITAHKKPWMLNSLYATRTVQKHEDGTAGRNQSWFKDFRELQRASDRRPVDTGETPT</sequence>
<protein>
    <submittedName>
        <fullName evidence="1">Uncharacterized protein</fullName>
    </submittedName>
</protein>
<comment type="caution">
    <text evidence="1">The sequence shown here is derived from an EMBL/GenBank/DDBJ whole genome shotgun (WGS) entry which is preliminary data.</text>
</comment>
<dbReference type="Proteomes" id="UP001214441">
    <property type="component" value="Unassembled WGS sequence"/>
</dbReference>